<accession>A0ABQ2IY23</accession>
<protein>
    <recommendedName>
        <fullName evidence="5">Secreted protein</fullName>
    </recommendedName>
</protein>
<evidence type="ECO:0000313" key="3">
    <source>
        <dbReference type="EMBL" id="GGN31656.1"/>
    </source>
</evidence>
<evidence type="ECO:0000256" key="1">
    <source>
        <dbReference type="SAM" id="MobiDB-lite"/>
    </source>
</evidence>
<feature type="compositionally biased region" description="Low complexity" evidence="1">
    <location>
        <begin position="19"/>
        <end position="29"/>
    </location>
</feature>
<dbReference type="RefSeq" id="WP_189095360.1">
    <property type="nucleotide sequence ID" value="NZ_BMND01000001.1"/>
</dbReference>
<evidence type="ECO:0000313" key="4">
    <source>
        <dbReference type="Proteomes" id="UP000600080"/>
    </source>
</evidence>
<dbReference type="Proteomes" id="UP000600080">
    <property type="component" value="Unassembled WGS sequence"/>
</dbReference>
<feature type="region of interest" description="Disordered" evidence="1">
    <location>
        <begin position="19"/>
        <end position="76"/>
    </location>
</feature>
<name>A0ABQ2IY23_9ACTN</name>
<comment type="caution">
    <text evidence="3">The sequence shown here is derived from an EMBL/GenBank/DDBJ whole genome shotgun (WGS) entry which is preliminary data.</text>
</comment>
<proteinExistence type="predicted"/>
<gene>
    <name evidence="3" type="ORF">GCM10012285_01400</name>
</gene>
<evidence type="ECO:0000256" key="2">
    <source>
        <dbReference type="SAM" id="SignalP"/>
    </source>
</evidence>
<evidence type="ECO:0008006" key="5">
    <source>
        <dbReference type="Google" id="ProtNLM"/>
    </source>
</evidence>
<organism evidence="3 4">
    <name type="scientific">Streptomyces kronopolitis</name>
    <dbReference type="NCBI Taxonomy" id="1612435"/>
    <lineage>
        <taxon>Bacteria</taxon>
        <taxon>Bacillati</taxon>
        <taxon>Actinomycetota</taxon>
        <taxon>Actinomycetes</taxon>
        <taxon>Kitasatosporales</taxon>
        <taxon>Streptomycetaceae</taxon>
        <taxon>Streptomyces</taxon>
    </lineage>
</organism>
<reference evidence="4" key="1">
    <citation type="journal article" date="2019" name="Int. J. Syst. Evol. Microbiol.">
        <title>The Global Catalogue of Microorganisms (GCM) 10K type strain sequencing project: providing services to taxonomists for standard genome sequencing and annotation.</title>
        <authorList>
            <consortium name="The Broad Institute Genomics Platform"/>
            <consortium name="The Broad Institute Genome Sequencing Center for Infectious Disease"/>
            <person name="Wu L."/>
            <person name="Ma J."/>
        </authorList>
    </citation>
    <scope>NUCLEOTIDE SEQUENCE [LARGE SCALE GENOMIC DNA]</scope>
    <source>
        <strain evidence="4">CGMCC 4.7323</strain>
    </source>
</reference>
<dbReference type="GeneID" id="301546054"/>
<keyword evidence="2" id="KW-0732">Signal</keyword>
<dbReference type="EMBL" id="BMND01000001">
    <property type="protein sequence ID" value="GGN31656.1"/>
    <property type="molecule type" value="Genomic_DNA"/>
</dbReference>
<feature type="chain" id="PRO_5046188265" description="Secreted protein" evidence="2">
    <location>
        <begin position="24"/>
        <end position="76"/>
    </location>
</feature>
<keyword evidence="4" id="KW-1185">Reference proteome</keyword>
<feature type="signal peptide" evidence="2">
    <location>
        <begin position="1"/>
        <end position="23"/>
    </location>
</feature>
<sequence>MCTGYLVLLAVVFGGLLQPGAKPAPGKADPLPDHTPRPVPSALGGAGPAATSDTSGRAVPVGHHASRAPSRTNPAP</sequence>